<keyword evidence="1" id="KW-0560">Oxidoreductase</keyword>
<dbReference type="PANTHER" id="PTHR43539:SF23">
    <property type="entry name" value="FAD-DEPENDENT OXIDOREDUCTASE DOMAIN-CONTAINING PROTEIN 2"/>
    <property type="match status" value="1"/>
</dbReference>
<dbReference type="GO" id="GO:0036503">
    <property type="term" value="P:ERAD pathway"/>
    <property type="evidence" value="ECO:0007669"/>
    <property type="project" value="TreeGrafter"/>
</dbReference>
<dbReference type="OrthoDB" id="66881at2759"/>
<gene>
    <name evidence="3" type="ORF">TrST_g5908</name>
</gene>
<dbReference type="PANTHER" id="PTHR43539">
    <property type="entry name" value="FLAVIN-BINDING MONOOXYGENASE-LIKE PROTEIN (AFU_ORTHOLOGUE AFUA_4G09220)"/>
    <property type="match status" value="1"/>
</dbReference>
<dbReference type="EMBL" id="BRXY01000049">
    <property type="protein sequence ID" value="GMH57927.1"/>
    <property type="molecule type" value="Genomic_DNA"/>
</dbReference>
<dbReference type="GO" id="GO:0050660">
    <property type="term" value="F:flavin adenine dinucleotide binding"/>
    <property type="evidence" value="ECO:0007669"/>
    <property type="project" value="TreeGrafter"/>
</dbReference>
<dbReference type="AlphaFoldDB" id="A0A9W6ZP31"/>
<evidence type="ECO:0000256" key="2">
    <source>
        <dbReference type="SAM" id="SignalP"/>
    </source>
</evidence>
<dbReference type="InterPro" id="IPR050982">
    <property type="entry name" value="Auxin_biosynth/cation_transpt"/>
</dbReference>
<dbReference type="GO" id="GO:0005788">
    <property type="term" value="C:endoplasmic reticulum lumen"/>
    <property type="evidence" value="ECO:0007669"/>
    <property type="project" value="TreeGrafter"/>
</dbReference>
<reference evidence="4" key="1">
    <citation type="journal article" date="2023" name="Commun. Biol.">
        <title>Genome analysis of Parmales, the sister group of diatoms, reveals the evolutionary specialization of diatoms from phago-mixotrophs to photoautotrophs.</title>
        <authorList>
            <person name="Ban H."/>
            <person name="Sato S."/>
            <person name="Yoshikawa S."/>
            <person name="Yamada K."/>
            <person name="Nakamura Y."/>
            <person name="Ichinomiya M."/>
            <person name="Sato N."/>
            <person name="Blanc-Mathieu R."/>
            <person name="Endo H."/>
            <person name="Kuwata A."/>
            <person name="Ogata H."/>
        </authorList>
    </citation>
    <scope>NUCLEOTIDE SEQUENCE [LARGE SCALE GENOMIC DNA]</scope>
    <source>
        <strain evidence="4">NIES 3701</strain>
    </source>
</reference>
<evidence type="ECO:0000256" key="1">
    <source>
        <dbReference type="ARBA" id="ARBA00023002"/>
    </source>
</evidence>
<accession>A0A9W6ZP31</accession>
<dbReference type="PRINTS" id="PR00368">
    <property type="entry name" value="FADPNR"/>
</dbReference>
<dbReference type="GO" id="GO:0004497">
    <property type="term" value="F:monooxygenase activity"/>
    <property type="evidence" value="ECO:0007669"/>
    <property type="project" value="TreeGrafter"/>
</dbReference>
<dbReference type="Pfam" id="PF13738">
    <property type="entry name" value="Pyr_redox_3"/>
    <property type="match status" value="1"/>
</dbReference>
<dbReference type="Proteomes" id="UP001165085">
    <property type="component" value="Unassembled WGS sequence"/>
</dbReference>
<dbReference type="PRINTS" id="PR00411">
    <property type="entry name" value="PNDRDTASEI"/>
</dbReference>
<keyword evidence="2" id="KW-0732">Signal</keyword>
<dbReference type="InterPro" id="IPR036188">
    <property type="entry name" value="FAD/NAD-bd_sf"/>
</dbReference>
<evidence type="ECO:0000313" key="3">
    <source>
        <dbReference type="EMBL" id="GMH57927.1"/>
    </source>
</evidence>
<dbReference type="Gene3D" id="3.50.50.60">
    <property type="entry name" value="FAD/NAD(P)-binding domain"/>
    <property type="match status" value="2"/>
</dbReference>
<feature type="chain" id="PRO_5040987855" description="FAD/NAD(P)-binding domain-containing protein" evidence="2">
    <location>
        <begin position="21"/>
        <end position="793"/>
    </location>
</feature>
<keyword evidence="4" id="KW-1185">Reference proteome</keyword>
<protein>
    <recommendedName>
        <fullName evidence="5">FAD/NAD(P)-binding domain-containing protein</fullName>
    </recommendedName>
</protein>
<sequence length="793" mass="88969">MRSYFLFSPLLLLLLSSASSSSNTAAASNPSPSKDIYDVVIVGCGPAGIQSAVYASNRNLNYIVIETHAECGSFFEHYPRKGSLISFNKVSIPEPFPHWEDGQTEDYSLKFDWHSILGQPLKFTGYTRKFYPSSATLVKYLRDVVEGSGLNVKYNVSVAEIGKLRDDSLSLSSATRSVMLSSGEVLQTKTIVLATGLVPKPPSDIDITRKRFPNATFYSYEDAPMSCEAYFKKHVVVFGNGNAGTELASWIIADCAATRTWMIGKRTLQPSHMSHYVGNVRTNNMLAMESYQLKSLDAVIEEPTIAEVLRDDLIYDSPDEQMTTIRQSLLSGDRNDTVVIHAAGFTSALNITNLGVDSTNLFKNRYPPLTAFNELVDTPNIFAAGAISHGRDYKESSGGFIHGFRYTALTTMKLIDSRLNDLPWPYRVLDAGTMQSHAVNRIQASSALWHLQAFYADLVIPVKGDSGESLFLYVEEIPTAWEMDVISRNVVKDFNRRVSPQTTASTSETTDQGSKFRENSVFVTTLGKVVTDYLLDVDENFSGSEFYMGSCAMKESLTILESFEAEEEEENSDSKIFENLNKARNPPKPVSCLEKWLSTAVIRVDDEIINVAEDEVEAMRTRLFAGQRVSINDRQNMENFETTVSAIPPYGPGRLAIVFKYGKEFKGCDAVYDDDRAGTGFITPSLYFEKDPRLTPFSGERGLKGSEFLQLWRGWDNMSENEDLFARWRRPRIVHYFLQEFVKAALGELVEPGSTYLQFQDEKGIRDYWYAVHEDAGPIVDKNYAYRHTFGKF</sequence>
<name>A0A9W6ZP31_9STRA</name>
<comment type="caution">
    <text evidence="3">The sequence shown here is derived from an EMBL/GenBank/DDBJ whole genome shotgun (WGS) entry which is preliminary data.</text>
</comment>
<evidence type="ECO:0008006" key="5">
    <source>
        <dbReference type="Google" id="ProtNLM"/>
    </source>
</evidence>
<organism evidence="3 4">
    <name type="scientific">Triparma strigata</name>
    <dbReference type="NCBI Taxonomy" id="1606541"/>
    <lineage>
        <taxon>Eukaryota</taxon>
        <taxon>Sar</taxon>
        <taxon>Stramenopiles</taxon>
        <taxon>Ochrophyta</taxon>
        <taxon>Bolidophyceae</taxon>
        <taxon>Parmales</taxon>
        <taxon>Triparmaceae</taxon>
        <taxon>Triparma</taxon>
    </lineage>
</organism>
<feature type="signal peptide" evidence="2">
    <location>
        <begin position="1"/>
        <end position="20"/>
    </location>
</feature>
<evidence type="ECO:0000313" key="4">
    <source>
        <dbReference type="Proteomes" id="UP001165085"/>
    </source>
</evidence>
<dbReference type="SUPFAM" id="SSF51905">
    <property type="entry name" value="FAD/NAD(P)-binding domain"/>
    <property type="match status" value="1"/>
</dbReference>
<proteinExistence type="predicted"/>